<keyword evidence="2" id="KW-1185">Reference proteome</keyword>
<organism evidence="1 2">
    <name type="scientific">Astathelohania contejeani</name>
    <dbReference type="NCBI Taxonomy" id="164912"/>
    <lineage>
        <taxon>Eukaryota</taxon>
        <taxon>Fungi</taxon>
        <taxon>Fungi incertae sedis</taxon>
        <taxon>Microsporidia</taxon>
        <taxon>Astathelohaniidae</taxon>
        <taxon>Astathelohania</taxon>
    </lineage>
</organism>
<gene>
    <name evidence="1" type="ORF">TCON_1102</name>
</gene>
<protein>
    <submittedName>
        <fullName evidence="1">Uncharacterized protein</fullName>
    </submittedName>
</protein>
<dbReference type="EMBL" id="SBIQ01000060">
    <property type="protein sequence ID" value="KAF7683701.1"/>
    <property type="molecule type" value="Genomic_DNA"/>
</dbReference>
<sequence length="193" mass="22283">MPVQKINNIVKIQDKLSNGIKDINKKLTVLVNSHLYSNLHQISDDELNFIYNSINCDNNILSISVSQLHYMFSKTAVDNLLVFSEISNTLWVSYLNSIRMYLIDDLSLFSQGFILLNAGNQESINNFFEALKDGLGDPQNGIFYGYTLGEIVEVLKTNDRKRALFLKHYNTIFKELQIYFELKLTLKNKFKVI</sequence>
<dbReference type="Proteomes" id="UP001516464">
    <property type="component" value="Unassembled WGS sequence"/>
</dbReference>
<evidence type="ECO:0000313" key="2">
    <source>
        <dbReference type="Proteomes" id="UP001516464"/>
    </source>
</evidence>
<name>A0ABQ7HZS2_9MICR</name>
<comment type="caution">
    <text evidence="1">The sequence shown here is derived from an EMBL/GenBank/DDBJ whole genome shotgun (WGS) entry which is preliminary data.</text>
</comment>
<proteinExistence type="predicted"/>
<accession>A0ABQ7HZS2</accession>
<reference evidence="1 2" key="1">
    <citation type="submission" date="2019-01" db="EMBL/GenBank/DDBJ databases">
        <title>Genomes sequencing and comparative genomics of infectious freshwater microsporidia, Cucumispora dikerogammari and Thelohania contejeani.</title>
        <authorList>
            <person name="Cormier A."/>
            <person name="Giraud I."/>
            <person name="Wattier R."/>
            <person name="Teixeira M."/>
            <person name="Grandjean F."/>
            <person name="Rigaud T."/>
            <person name="Cordaux R."/>
        </authorList>
    </citation>
    <scope>NUCLEOTIDE SEQUENCE [LARGE SCALE GENOMIC DNA]</scope>
    <source>
        <strain evidence="1">T1</strain>
        <tissue evidence="1">Spores</tissue>
    </source>
</reference>
<evidence type="ECO:0000313" key="1">
    <source>
        <dbReference type="EMBL" id="KAF7683701.1"/>
    </source>
</evidence>